<dbReference type="RefSeq" id="XP_033594630.1">
    <property type="nucleotide sequence ID" value="XM_033730562.1"/>
</dbReference>
<dbReference type="Proteomes" id="UP000799767">
    <property type="component" value="Unassembled WGS sequence"/>
</dbReference>
<evidence type="ECO:0000313" key="2">
    <source>
        <dbReference type="Proteomes" id="UP000799767"/>
    </source>
</evidence>
<dbReference type="Gene3D" id="1.10.10.60">
    <property type="entry name" value="Homeodomain-like"/>
    <property type="match status" value="1"/>
</dbReference>
<dbReference type="GeneID" id="54471564"/>
<dbReference type="EMBL" id="MU001631">
    <property type="protein sequence ID" value="KAF2488061.1"/>
    <property type="molecule type" value="Genomic_DNA"/>
</dbReference>
<protein>
    <recommendedName>
        <fullName evidence="3">Homeodomain-like protein</fullName>
    </recommendedName>
</protein>
<dbReference type="OrthoDB" id="3647574at2759"/>
<reference evidence="1" key="1">
    <citation type="journal article" date="2020" name="Stud. Mycol.">
        <title>101 Dothideomycetes genomes: a test case for predicting lifestyles and emergence of pathogens.</title>
        <authorList>
            <person name="Haridas S."/>
            <person name="Albert R."/>
            <person name="Binder M."/>
            <person name="Bloem J."/>
            <person name="Labutti K."/>
            <person name="Salamov A."/>
            <person name="Andreopoulos B."/>
            <person name="Baker S."/>
            <person name="Barry K."/>
            <person name="Bills G."/>
            <person name="Bluhm B."/>
            <person name="Cannon C."/>
            <person name="Castanera R."/>
            <person name="Culley D."/>
            <person name="Daum C."/>
            <person name="Ezra D."/>
            <person name="Gonzalez J."/>
            <person name="Henrissat B."/>
            <person name="Kuo A."/>
            <person name="Liang C."/>
            <person name="Lipzen A."/>
            <person name="Lutzoni F."/>
            <person name="Magnuson J."/>
            <person name="Mondo S."/>
            <person name="Nolan M."/>
            <person name="Ohm R."/>
            <person name="Pangilinan J."/>
            <person name="Park H.-J."/>
            <person name="Ramirez L."/>
            <person name="Alfaro M."/>
            <person name="Sun H."/>
            <person name="Tritt A."/>
            <person name="Yoshinaga Y."/>
            <person name="Zwiers L.-H."/>
            <person name="Turgeon B."/>
            <person name="Goodwin S."/>
            <person name="Spatafora J."/>
            <person name="Crous P."/>
            <person name="Grigoriev I."/>
        </authorList>
    </citation>
    <scope>NUCLEOTIDE SEQUENCE</scope>
    <source>
        <strain evidence="1">CBS 113389</strain>
    </source>
</reference>
<evidence type="ECO:0000313" key="1">
    <source>
        <dbReference type="EMBL" id="KAF2488061.1"/>
    </source>
</evidence>
<name>A0A6A6Q7L4_9PEZI</name>
<keyword evidence="2" id="KW-1185">Reference proteome</keyword>
<dbReference type="SUPFAM" id="SSF46689">
    <property type="entry name" value="Homeodomain-like"/>
    <property type="match status" value="1"/>
</dbReference>
<evidence type="ECO:0008006" key="3">
    <source>
        <dbReference type="Google" id="ProtNLM"/>
    </source>
</evidence>
<proteinExistence type="predicted"/>
<sequence>MPGAGKQSAAVQQQIKDLLEAGFDPTTIHRRLKVGRSSIYRMKRCLQQHGTAYMPPELNKKNGRPKVLSAEQELEVLNWLRKPENRTRYLDDLVWLIHDRFGIVCSTTTMSKMKRKWLRVIEYEETGRPLDDDTRASLLETHPDLPILHDADAMPQAHDNVDVELQSQTYYSMAPPTPSTMQMHVPQAHMMQSPYPHAQQIPIAPQLDSQLQEQLEREIASEDTSRD</sequence>
<dbReference type="AlphaFoldDB" id="A0A6A6Q7L4"/>
<dbReference type="InterPro" id="IPR009057">
    <property type="entry name" value="Homeodomain-like_sf"/>
</dbReference>
<accession>A0A6A6Q7L4</accession>
<gene>
    <name evidence="1" type="ORF">BDY17DRAFT_244739</name>
</gene>
<organism evidence="1 2">
    <name type="scientific">Neohortaea acidophila</name>
    <dbReference type="NCBI Taxonomy" id="245834"/>
    <lineage>
        <taxon>Eukaryota</taxon>
        <taxon>Fungi</taxon>
        <taxon>Dikarya</taxon>
        <taxon>Ascomycota</taxon>
        <taxon>Pezizomycotina</taxon>
        <taxon>Dothideomycetes</taxon>
        <taxon>Dothideomycetidae</taxon>
        <taxon>Mycosphaerellales</taxon>
        <taxon>Teratosphaeriaceae</taxon>
        <taxon>Neohortaea</taxon>
    </lineage>
</organism>